<protein>
    <recommendedName>
        <fullName evidence="5">Plastocyanin</fullName>
    </recommendedName>
</protein>
<evidence type="ECO:0000256" key="1">
    <source>
        <dbReference type="SAM" id="MobiDB-lite"/>
    </source>
</evidence>
<accession>A0ABW3ZDV0</accession>
<dbReference type="RefSeq" id="WP_386801425.1">
    <property type="nucleotide sequence ID" value="NZ_JBHTMU010000003.1"/>
</dbReference>
<comment type="caution">
    <text evidence="3">The sequence shown here is derived from an EMBL/GenBank/DDBJ whole genome shotgun (WGS) entry which is preliminary data.</text>
</comment>
<evidence type="ECO:0000313" key="3">
    <source>
        <dbReference type="EMBL" id="MFD1341367.1"/>
    </source>
</evidence>
<dbReference type="Proteomes" id="UP001597135">
    <property type="component" value="Unassembled WGS sequence"/>
</dbReference>
<feature type="signal peptide" evidence="2">
    <location>
        <begin position="1"/>
        <end position="22"/>
    </location>
</feature>
<name>A0ABW3ZDV0_9RHOB</name>
<dbReference type="SUPFAM" id="SSF49503">
    <property type="entry name" value="Cupredoxins"/>
    <property type="match status" value="1"/>
</dbReference>
<feature type="chain" id="PRO_5046597384" description="Plastocyanin" evidence="2">
    <location>
        <begin position="23"/>
        <end position="176"/>
    </location>
</feature>
<sequence length="176" mass="17725">MLRVTGIAAAFAVLGAAQAAYAAEHEIVMLGDGYFPQVTYAQIGDTVRFFNVTTEPMAAVAADGSWTTGDVAAGAAVTITITDGMVGAFANMLVDQPEEQAMVADDQSATTDTTTTDSGTTETASTDGTATDATTDGGATDAGSTEVVAENNGQTRKLATGLIDTVNSAPLETASN</sequence>
<reference evidence="4" key="1">
    <citation type="journal article" date="2019" name="Int. J. Syst. Evol. Microbiol.">
        <title>The Global Catalogue of Microorganisms (GCM) 10K type strain sequencing project: providing services to taxonomists for standard genome sequencing and annotation.</title>
        <authorList>
            <consortium name="The Broad Institute Genomics Platform"/>
            <consortium name="The Broad Institute Genome Sequencing Center for Infectious Disease"/>
            <person name="Wu L."/>
            <person name="Ma J."/>
        </authorList>
    </citation>
    <scope>NUCLEOTIDE SEQUENCE [LARGE SCALE GENOMIC DNA]</scope>
    <source>
        <strain evidence="4">CCUG 62953</strain>
    </source>
</reference>
<gene>
    <name evidence="3" type="ORF">ACFQ4E_02940</name>
</gene>
<keyword evidence="2" id="KW-0732">Signal</keyword>
<feature type="compositionally biased region" description="Low complexity" evidence="1">
    <location>
        <begin position="104"/>
        <end position="145"/>
    </location>
</feature>
<evidence type="ECO:0008006" key="5">
    <source>
        <dbReference type="Google" id="ProtNLM"/>
    </source>
</evidence>
<dbReference type="EMBL" id="JBHTMU010000003">
    <property type="protein sequence ID" value="MFD1341367.1"/>
    <property type="molecule type" value="Genomic_DNA"/>
</dbReference>
<proteinExistence type="predicted"/>
<organism evidence="3 4">
    <name type="scientific">Litorisediminicola beolgyonensis</name>
    <dbReference type="NCBI Taxonomy" id="1173614"/>
    <lineage>
        <taxon>Bacteria</taxon>
        <taxon>Pseudomonadati</taxon>
        <taxon>Pseudomonadota</taxon>
        <taxon>Alphaproteobacteria</taxon>
        <taxon>Rhodobacterales</taxon>
        <taxon>Paracoccaceae</taxon>
        <taxon>Litorisediminicola</taxon>
    </lineage>
</organism>
<dbReference type="InterPro" id="IPR008972">
    <property type="entry name" value="Cupredoxin"/>
</dbReference>
<evidence type="ECO:0000256" key="2">
    <source>
        <dbReference type="SAM" id="SignalP"/>
    </source>
</evidence>
<evidence type="ECO:0000313" key="4">
    <source>
        <dbReference type="Proteomes" id="UP001597135"/>
    </source>
</evidence>
<feature type="region of interest" description="Disordered" evidence="1">
    <location>
        <begin position="102"/>
        <end position="155"/>
    </location>
</feature>
<keyword evidence="4" id="KW-1185">Reference proteome</keyword>